<proteinExistence type="inferred from homology"/>
<evidence type="ECO:0000256" key="6">
    <source>
        <dbReference type="SAM" id="Phobius"/>
    </source>
</evidence>
<dbReference type="PANTHER" id="PTHR10057">
    <property type="entry name" value="PERIPHERAL-TYPE BENZODIAZEPINE RECEPTOR"/>
    <property type="match status" value="1"/>
</dbReference>
<comment type="similarity">
    <text evidence="2">Belongs to the TspO/BZRP family.</text>
</comment>
<feature type="transmembrane region" description="Helical" evidence="6">
    <location>
        <begin position="103"/>
        <end position="120"/>
    </location>
</feature>
<protein>
    <submittedName>
        <fullName evidence="7">Tryptophan-rich sensory protein</fullName>
    </submittedName>
</protein>
<keyword evidence="3 6" id="KW-0812">Transmembrane</keyword>
<evidence type="ECO:0000256" key="2">
    <source>
        <dbReference type="ARBA" id="ARBA00007524"/>
    </source>
</evidence>
<dbReference type="Gene3D" id="1.20.1260.100">
    <property type="entry name" value="TspO/MBR protein"/>
    <property type="match status" value="1"/>
</dbReference>
<dbReference type="RefSeq" id="WP_186930535.1">
    <property type="nucleotide sequence ID" value="NZ_JACOOJ010000026.1"/>
</dbReference>
<keyword evidence="4 6" id="KW-1133">Transmembrane helix</keyword>
<dbReference type="InterPro" id="IPR038330">
    <property type="entry name" value="TspO/MBR-related_sf"/>
</dbReference>
<accession>A0ABR7DQY8</accession>
<dbReference type="Pfam" id="PF03073">
    <property type="entry name" value="TspO_MBR"/>
    <property type="match status" value="1"/>
</dbReference>
<evidence type="ECO:0000256" key="4">
    <source>
        <dbReference type="ARBA" id="ARBA00022989"/>
    </source>
</evidence>
<feature type="transmembrane region" description="Helical" evidence="6">
    <location>
        <begin position="80"/>
        <end position="97"/>
    </location>
</feature>
<comment type="caution">
    <text evidence="7">The sequence shown here is derived from an EMBL/GenBank/DDBJ whole genome shotgun (WGS) entry which is preliminary data.</text>
</comment>
<name>A0ABR7DQY8_9BACT</name>
<comment type="subcellular location">
    <subcellularLocation>
        <location evidence="1">Membrane</location>
        <topology evidence="1">Multi-pass membrane protein</topology>
    </subcellularLocation>
</comment>
<organism evidence="7 8">
    <name type="scientific">Parabacteroides hominis</name>
    <dbReference type="NCBI Taxonomy" id="2763057"/>
    <lineage>
        <taxon>Bacteria</taxon>
        <taxon>Pseudomonadati</taxon>
        <taxon>Bacteroidota</taxon>
        <taxon>Bacteroidia</taxon>
        <taxon>Bacteroidales</taxon>
        <taxon>Tannerellaceae</taxon>
        <taxon>Parabacteroides</taxon>
    </lineage>
</organism>
<evidence type="ECO:0000256" key="1">
    <source>
        <dbReference type="ARBA" id="ARBA00004141"/>
    </source>
</evidence>
<keyword evidence="5 6" id="KW-0472">Membrane</keyword>
<feature type="transmembrane region" description="Helical" evidence="6">
    <location>
        <begin position="46"/>
        <end position="68"/>
    </location>
</feature>
<dbReference type="InterPro" id="IPR004307">
    <property type="entry name" value="TspO_MBR"/>
</dbReference>
<evidence type="ECO:0000313" key="8">
    <source>
        <dbReference type="Proteomes" id="UP000651475"/>
    </source>
</evidence>
<dbReference type="PIRSF" id="PIRSF005859">
    <property type="entry name" value="PBR"/>
    <property type="match status" value="1"/>
</dbReference>
<reference evidence="7 8" key="1">
    <citation type="submission" date="2020-08" db="EMBL/GenBank/DDBJ databases">
        <title>Genome public.</title>
        <authorList>
            <person name="Liu C."/>
            <person name="Sun Q."/>
        </authorList>
    </citation>
    <scope>NUCLEOTIDE SEQUENCE [LARGE SCALE GENOMIC DNA]</scope>
    <source>
        <strain evidence="7 8">NSJ-79</strain>
    </source>
</reference>
<dbReference type="CDD" id="cd15904">
    <property type="entry name" value="TSPO_MBR"/>
    <property type="match status" value="1"/>
</dbReference>
<dbReference type="PANTHER" id="PTHR10057:SF0">
    <property type="entry name" value="TRANSLOCATOR PROTEIN"/>
    <property type="match status" value="1"/>
</dbReference>
<feature type="transmembrane region" description="Helical" evidence="6">
    <location>
        <begin position="132"/>
        <end position="152"/>
    </location>
</feature>
<keyword evidence="8" id="KW-1185">Reference proteome</keyword>
<evidence type="ECO:0000256" key="3">
    <source>
        <dbReference type="ARBA" id="ARBA00022692"/>
    </source>
</evidence>
<sequence>MRKVVAIIIPVLICFFIGLTASYFQDEAIKMWYPLLSKPKLTPPNVVFPIAWSIIYLCMGISIGIIFLSNSIKKKELIKLFGIQLIFNFTWSILFFYLRNPLLGLIDILILDICVTMYAIKSYPVKKVSSFLFIPYIIWIYFATYLNGYILLNN</sequence>
<evidence type="ECO:0000256" key="5">
    <source>
        <dbReference type="ARBA" id="ARBA00023136"/>
    </source>
</evidence>
<gene>
    <name evidence="7" type="ORF">H8S65_13915</name>
</gene>
<evidence type="ECO:0000313" key="7">
    <source>
        <dbReference type="EMBL" id="MBC5633854.1"/>
    </source>
</evidence>
<dbReference type="EMBL" id="JACOOJ010000026">
    <property type="protein sequence ID" value="MBC5633854.1"/>
    <property type="molecule type" value="Genomic_DNA"/>
</dbReference>
<dbReference type="Proteomes" id="UP000651475">
    <property type="component" value="Unassembled WGS sequence"/>
</dbReference>